<evidence type="ECO:0000313" key="2">
    <source>
        <dbReference type="Proteomes" id="UP000186074"/>
    </source>
</evidence>
<keyword evidence="2" id="KW-1185">Reference proteome</keyword>
<dbReference type="AlphaFoldDB" id="A0A1P8KLN4"/>
<dbReference type="Proteomes" id="UP000186074">
    <property type="component" value="Chromosome"/>
</dbReference>
<sequence>MELYNEFEPAFGLIGKAYNLFDKWQTKKHVDVVTSFHRNILDGEETEERINYEKENIQVNQDDYFTLLKFAIADDEEQKTDIYSNIYKYIRDHQNIEKREKNRIIRITKALPFSAIELLPEIYVYNKFDNLDKDIKLYLSTLANNFNFAFEINLFIQYGLFVEESIVGQDKRIQITELLNKMTEIFFKKNELTPEFLDISKKEKRGKIILTYDLEDNKNINKLKSIFFQSKLDVISEVNFETNLNGIIQNIAFLFTKKPLSNQTINILKKNLRRNNKIIKVTFDKDAIDPIPEIGNELIFLNNKSCIDAFIDSIVIE</sequence>
<evidence type="ECO:0000313" key="1">
    <source>
        <dbReference type="EMBL" id="APW65461.1"/>
    </source>
</evidence>
<protein>
    <submittedName>
        <fullName evidence="1">Uncharacterized protein</fullName>
    </submittedName>
</protein>
<name>A0A1P8KLN4_9BACT</name>
<proteinExistence type="predicted"/>
<gene>
    <name evidence="1" type="ORF">LPB137_06180</name>
</gene>
<dbReference type="KEGG" id="alp:LPB137_06180"/>
<dbReference type="RefSeq" id="WP_076085828.1">
    <property type="nucleotide sequence ID" value="NZ_CP019070.1"/>
</dbReference>
<dbReference type="EMBL" id="CP019070">
    <property type="protein sequence ID" value="APW65461.1"/>
    <property type="molecule type" value="Genomic_DNA"/>
</dbReference>
<reference evidence="1 2" key="1">
    <citation type="submission" date="2017-01" db="EMBL/GenBank/DDBJ databases">
        <title>Genome sequencing of Arcobacter sp. LPB0137.</title>
        <authorList>
            <person name="Lee G.-W."/>
            <person name="Yi H."/>
        </authorList>
    </citation>
    <scope>NUCLEOTIDE SEQUENCE [LARGE SCALE GENOMIC DNA]</scope>
    <source>
        <strain evidence="1 2">LPB0137</strain>
    </source>
</reference>
<organism evidence="1 2">
    <name type="scientific">Poseidonibacter parvus</name>
    <dbReference type="NCBI Taxonomy" id="1850254"/>
    <lineage>
        <taxon>Bacteria</taxon>
        <taxon>Pseudomonadati</taxon>
        <taxon>Campylobacterota</taxon>
        <taxon>Epsilonproteobacteria</taxon>
        <taxon>Campylobacterales</taxon>
        <taxon>Arcobacteraceae</taxon>
        <taxon>Poseidonibacter</taxon>
    </lineage>
</organism>
<accession>A0A1P8KLN4</accession>